<protein>
    <submittedName>
        <fullName evidence="1">Uncharacterized protein</fullName>
    </submittedName>
</protein>
<gene>
    <name evidence="1" type="ORF">C4D60_Mb03t02470</name>
</gene>
<evidence type="ECO:0000313" key="1">
    <source>
        <dbReference type="EMBL" id="THU57340.1"/>
    </source>
</evidence>
<organism evidence="1 2">
    <name type="scientific">Musa balbisiana</name>
    <name type="common">Banana</name>
    <dbReference type="NCBI Taxonomy" id="52838"/>
    <lineage>
        <taxon>Eukaryota</taxon>
        <taxon>Viridiplantae</taxon>
        <taxon>Streptophyta</taxon>
        <taxon>Embryophyta</taxon>
        <taxon>Tracheophyta</taxon>
        <taxon>Spermatophyta</taxon>
        <taxon>Magnoliopsida</taxon>
        <taxon>Liliopsida</taxon>
        <taxon>Zingiberales</taxon>
        <taxon>Musaceae</taxon>
        <taxon>Musa</taxon>
    </lineage>
</organism>
<accession>A0A4S8J727</accession>
<sequence>MRTRSVHCRFKEESPNHREGLCLGEGRLSLPPSTASIASDQNPICRSIRRRRRDSLSSPWLFAENVTFQFSGLRIL</sequence>
<dbReference type="AlphaFoldDB" id="A0A4S8J727"/>
<name>A0A4S8J727_MUSBA</name>
<proteinExistence type="predicted"/>
<dbReference type="Proteomes" id="UP000317650">
    <property type="component" value="Chromosome 3"/>
</dbReference>
<keyword evidence="2" id="KW-1185">Reference proteome</keyword>
<reference evidence="1 2" key="1">
    <citation type="journal article" date="2019" name="Nat. Plants">
        <title>Genome sequencing of Musa balbisiana reveals subgenome evolution and function divergence in polyploid bananas.</title>
        <authorList>
            <person name="Yao X."/>
        </authorList>
    </citation>
    <scope>NUCLEOTIDE SEQUENCE [LARGE SCALE GENOMIC DNA]</scope>
    <source>
        <strain evidence="2">cv. DH-PKW</strain>
        <tissue evidence="1">Leaves</tissue>
    </source>
</reference>
<evidence type="ECO:0000313" key="2">
    <source>
        <dbReference type="Proteomes" id="UP000317650"/>
    </source>
</evidence>
<dbReference type="EMBL" id="PYDT01000006">
    <property type="protein sequence ID" value="THU57340.1"/>
    <property type="molecule type" value="Genomic_DNA"/>
</dbReference>
<comment type="caution">
    <text evidence="1">The sequence shown here is derived from an EMBL/GenBank/DDBJ whole genome shotgun (WGS) entry which is preliminary data.</text>
</comment>